<accession>A0A6J5SR01</accession>
<name>A0A6J5SR01_9CAUD</name>
<organism evidence="1">
    <name type="scientific">uncultured Caudovirales phage</name>
    <dbReference type="NCBI Taxonomy" id="2100421"/>
    <lineage>
        <taxon>Viruses</taxon>
        <taxon>Duplodnaviria</taxon>
        <taxon>Heunggongvirae</taxon>
        <taxon>Uroviricota</taxon>
        <taxon>Caudoviricetes</taxon>
        <taxon>Peduoviridae</taxon>
        <taxon>Maltschvirus</taxon>
        <taxon>Maltschvirus maltsch</taxon>
    </lineage>
</organism>
<proteinExistence type="predicted"/>
<dbReference type="EMBL" id="LR797441">
    <property type="protein sequence ID" value="CAB4217194.1"/>
    <property type="molecule type" value="Genomic_DNA"/>
</dbReference>
<gene>
    <name evidence="1" type="ORF">UFOVP1502_15</name>
</gene>
<protein>
    <submittedName>
        <fullName evidence="1">Uncharacterized protein</fullName>
    </submittedName>
</protein>
<evidence type="ECO:0000313" key="1">
    <source>
        <dbReference type="EMBL" id="CAB4217194.1"/>
    </source>
</evidence>
<sequence>MSDIAQANVPASRVTLLASGARTTTASATAIPGFAAAAKLVMQLDVTVASGTTPTLDVVVQDTVDGTNYNTIATFTQATGVTREVIRLTTAFTDSLRVSYTIGGVTPSFTFAVITWADSV</sequence>
<reference evidence="1" key="1">
    <citation type="submission" date="2020-05" db="EMBL/GenBank/DDBJ databases">
        <authorList>
            <person name="Chiriac C."/>
            <person name="Salcher M."/>
            <person name="Ghai R."/>
            <person name="Kavagutti S V."/>
        </authorList>
    </citation>
    <scope>NUCLEOTIDE SEQUENCE</scope>
</reference>